<feature type="transmembrane region" description="Helical" evidence="1">
    <location>
        <begin position="37"/>
        <end position="57"/>
    </location>
</feature>
<keyword evidence="1" id="KW-0472">Membrane</keyword>
<name>A0ABW2JWL3_9ACTN</name>
<feature type="transmembrane region" description="Helical" evidence="1">
    <location>
        <begin position="12"/>
        <end position="30"/>
    </location>
</feature>
<evidence type="ECO:0000313" key="2">
    <source>
        <dbReference type="EMBL" id="MFC7309802.1"/>
    </source>
</evidence>
<protein>
    <submittedName>
        <fullName evidence="2">Uncharacterized protein</fullName>
    </submittedName>
</protein>
<comment type="caution">
    <text evidence="2">The sequence shown here is derived from an EMBL/GenBank/DDBJ whole genome shotgun (WGS) entry which is preliminary data.</text>
</comment>
<keyword evidence="1" id="KW-0812">Transmembrane</keyword>
<keyword evidence="1" id="KW-1133">Transmembrane helix</keyword>
<proteinExistence type="predicted"/>
<sequence>MHPPHIPTGTWWIFAAIVTVLLLVVCVPVMPTRQYKIRVALIPLLGVGFLGAAAGLRNHDLDTVLRMYCTATLVFPLGLVGRGKEMRKVVEDERLYGKQSWPPRLTAQLIAAFCVMMVVWAWLSWG</sequence>
<dbReference type="Proteomes" id="UP001596523">
    <property type="component" value="Unassembled WGS sequence"/>
</dbReference>
<accession>A0ABW2JWL3</accession>
<reference evidence="3" key="1">
    <citation type="journal article" date="2019" name="Int. J. Syst. Evol. Microbiol.">
        <title>The Global Catalogue of Microorganisms (GCM) 10K type strain sequencing project: providing services to taxonomists for standard genome sequencing and annotation.</title>
        <authorList>
            <consortium name="The Broad Institute Genomics Platform"/>
            <consortium name="The Broad Institute Genome Sequencing Center for Infectious Disease"/>
            <person name="Wu L."/>
            <person name="Ma J."/>
        </authorList>
    </citation>
    <scope>NUCLEOTIDE SEQUENCE [LARGE SCALE GENOMIC DNA]</scope>
    <source>
        <strain evidence="3">SYNS20</strain>
    </source>
</reference>
<dbReference type="EMBL" id="JBHTCF010000024">
    <property type="protein sequence ID" value="MFC7309802.1"/>
    <property type="molecule type" value="Genomic_DNA"/>
</dbReference>
<gene>
    <name evidence="2" type="ORF">ACFQVC_37000</name>
</gene>
<organism evidence="2 3">
    <name type="scientific">Streptomyces monticola</name>
    <dbReference type="NCBI Taxonomy" id="2666263"/>
    <lineage>
        <taxon>Bacteria</taxon>
        <taxon>Bacillati</taxon>
        <taxon>Actinomycetota</taxon>
        <taxon>Actinomycetes</taxon>
        <taxon>Kitasatosporales</taxon>
        <taxon>Streptomycetaceae</taxon>
        <taxon>Streptomyces</taxon>
    </lineage>
</organism>
<feature type="transmembrane region" description="Helical" evidence="1">
    <location>
        <begin position="101"/>
        <end position="123"/>
    </location>
</feature>
<dbReference type="RefSeq" id="WP_381839102.1">
    <property type="nucleotide sequence ID" value="NZ_JBHTCF010000024.1"/>
</dbReference>
<feature type="transmembrane region" description="Helical" evidence="1">
    <location>
        <begin position="63"/>
        <end position="80"/>
    </location>
</feature>
<evidence type="ECO:0000256" key="1">
    <source>
        <dbReference type="SAM" id="Phobius"/>
    </source>
</evidence>
<evidence type="ECO:0000313" key="3">
    <source>
        <dbReference type="Proteomes" id="UP001596523"/>
    </source>
</evidence>
<keyword evidence="3" id="KW-1185">Reference proteome</keyword>